<feature type="domain" description="FYVE-type" evidence="5">
    <location>
        <begin position="40"/>
        <end position="102"/>
    </location>
</feature>
<reference evidence="6 7" key="1">
    <citation type="journal article" date="2018" name="PLoS Genet.">
        <title>Population sequencing reveals clonal diversity and ancestral inbreeding in the grapevine cultivar Chardonnay.</title>
        <authorList>
            <person name="Roach M.J."/>
            <person name="Johnson D.L."/>
            <person name="Bohlmann J."/>
            <person name="van Vuuren H.J."/>
            <person name="Jones S.J."/>
            <person name="Pretorius I.S."/>
            <person name="Schmidt S.A."/>
            <person name="Borneman A.R."/>
        </authorList>
    </citation>
    <scope>NUCLEOTIDE SEQUENCE [LARGE SCALE GENOMIC DNA]</scope>
    <source>
        <strain evidence="7">cv. Chardonnay</strain>
        <tissue evidence="6">Leaf</tissue>
    </source>
</reference>
<evidence type="ECO:0000256" key="3">
    <source>
        <dbReference type="ARBA" id="ARBA00022833"/>
    </source>
</evidence>
<organism evidence="6 7">
    <name type="scientific">Vitis vinifera</name>
    <name type="common">Grape</name>
    <dbReference type="NCBI Taxonomy" id="29760"/>
    <lineage>
        <taxon>Eukaryota</taxon>
        <taxon>Viridiplantae</taxon>
        <taxon>Streptophyta</taxon>
        <taxon>Embryophyta</taxon>
        <taxon>Tracheophyta</taxon>
        <taxon>Spermatophyta</taxon>
        <taxon>Magnoliopsida</taxon>
        <taxon>eudicotyledons</taxon>
        <taxon>Gunneridae</taxon>
        <taxon>Pentapetalae</taxon>
        <taxon>rosids</taxon>
        <taxon>Vitales</taxon>
        <taxon>Vitaceae</taxon>
        <taxon>Viteae</taxon>
        <taxon>Vitis</taxon>
    </lineage>
</organism>
<proteinExistence type="predicted"/>
<keyword evidence="1" id="KW-0479">Metal-binding</keyword>
<dbReference type="InterPro" id="IPR013083">
    <property type="entry name" value="Znf_RING/FYVE/PHD"/>
</dbReference>
<dbReference type="SUPFAM" id="SSF57903">
    <property type="entry name" value="FYVE/PHD zinc finger"/>
    <property type="match status" value="1"/>
</dbReference>
<evidence type="ECO:0000256" key="2">
    <source>
        <dbReference type="ARBA" id="ARBA00022771"/>
    </source>
</evidence>
<dbReference type="FunFam" id="3.30.40.10:FF:000151">
    <property type="entry name" value="Zinc finger family protein"/>
    <property type="match status" value="1"/>
</dbReference>
<keyword evidence="3" id="KW-0862">Zinc</keyword>
<dbReference type="AlphaFoldDB" id="A0A438E5E5"/>
<evidence type="ECO:0000313" key="6">
    <source>
        <dbReference type="EMBL" id="RVW42899.1"/>
    </source>
</evidence>
<evidence type="ECO:0000256" key="1">
    <source>
        <dbReference type="ARBA" id="ARBA00022723"/>
    </source>
</evidence>
<dbReference type="GO" id="GO:0008270">
    <property type="term" value="F:zinc ion binding"/>
    <property type="evidence" value="ECO:0007669"/>
    <property type="project" value="UniProtKB-KW"/>
</dbReference>
<evidence type="ECO:0000259" key="5">
    <source>
        <dbReference type="PROSITE" id="PS50178"/>
    </source>
</evidence>
<dbReference type="InterPro" id="IPR017455">
    <property type="entry name" value="Znf_FYVE-rel"/>
</dbReference>
<name>A0A438E5E5_VITVI</name>
<evidence type="ECO:0000313" key="7">
    <source>
        <dbReference type="Proteomes" id="UP000288805"/>
    </source>
</evidence>
<dbReference type="Proteomes" id="UP000288805">
    <property type="component" value="Unassembled WGS sequence"/>
</dbReference>
<dbReference type="Gene3D" id="3.30.40.10">
    <property type="entry name" value="Zinc/RING finger domain, C3HC4 (zinc finger)"/>
    <property type="match status" value="1"/>
</dbReference>
<accession>A0A438E5E5</accession>
<dbReference type="EMBL" id="QGNW01001391">
    <property type="protein sequence ID" value="RVW42899.1"/>
    <property type="molecule type" value="Genomic_DNA"/>
</dbReference>
<comment type="caution">
    <text evidence="6">The sequence shown here is derived from an EMBL/GenBank/DDBJ whole genome shotgun (WGS) entry which is preliminary data.</text>
</comment>
<dbReference type="InterPro" id="IPR011011">
    <property type="entry name" value="Znf_FYVE_PHD"/>
</dbReference>
<dbReference type="InterPro" id="IPR051702">
    <property type="entry name" value="SH3_domain_YSC84-like"/>
</dbReference>
<gene>
    <name evidence="6" type="primary">SPAPJ696.02_2</name>
    <name evidence="6" type="ORF">CK203_083019</name>
</gene>
<sequence>MISNHLLEQAWKEMAETLTEVNLSNIKEIIEADPPKWLPDSAASACMLCNVRFHPIMCSRHHCRFCGGIFCNECSKGRSLLPIKFRSGNPQRVCDVCCVRLESVQSYLMDQVSRAAQSPTYDLTDLSTLRSWLNFPWGQSMEYEIYKAANTIRNSFSQVGSLTPEKSIPEAILKQAKGLAILTVAKVGVMVTYNIGTGLVIARREDGSWSPPSAISSFGIGWGAQVNSSPRGTLIPQLLGYFGHIFLASHMSFS</sequence>
<protein>
    <submittedName>
        <fullName evidence="6">SH3 domain-containing protein PJ696.02</fullName>
    </submittedName>
</protein>
<dbReference type="SMART" id="SM00064">
    <property type="entry name" value="FYVE"/>
    <property type="match status" value="1"/>
</dbReference>
<dbReference type="PANTHER" id="PTHR15629">
    <property type="entry name" value="SH3YL1 PROTEIN"/>
    <property type="match status" value="1"/>
</dbReference>
<dbReference type="PANTHER" id="PTHR15629:SF43">
    <property type="entry name" value="RING_FYVE_PHD-TYPE ZINC FINGER FAMILY PROTEIN"/>
    <property type="match status" value="1"/>
</dbReference>
<keyword evidence="2 4" id="KW-0863">Zinc-finger</keyword>
<evidence type="ECO:0000256" key="4">
    <source>
        <dbReference type="PROSITE-ProRule" id="PRU00091"/>
    </source>
</evidence>
<dbReference type="Pfam" id="PF01363">
    <property type="entry name" value="FYVE"/>
    <property type="match status" value="1"/>
</dbReference>
<dbReference type="PROSITE" id="PS50178">
    <property type="entry name" value="ZF_FYVE"/>
    <property type="match status" value="1"/>
</dbReference>
<dbReference type="InterPro" id="IPR000306">
    <property type="entry name" value="Znf_FYVE"/>
</dbReference>